<gene>
    <name evidence="3" type="ORF">KI387_000481</name>
</gene>
<dbReference type="InterPro" id="IPR036291">
    <property type="entry name" value="NAD(P)-bd_dom_sf"/>
</dbReference>
<evidence type="ECO:0000256" key="2">
    <source>
        <dbReference type="ARBA" id="ARBA00023002"/>
    </source>
</evidence>
<accession>A0AA38GTG5</accession>
<evidence type="ECO:0000313" key="3">
    <source>
        <dbReference type="EMBL" id="KAH9328373.1"/>
    </source>
</evidence>
<dbReference type="PROSITE" id="PS00061">
    <property type="entry name" value="ADH_SHORT"/>
    <property type="match status" value="1"/>
</dbReference>
<comment type="similarity">
    <text evidence="1">Belongs to the short-chain dehydrogenases/reductases (SDR) family.</text>
</comment>
<dbReference type="OMA" id="TAGPCII"/>
<dbReference type="Gene3D" id="3.40.50.720">
    <property type="entry name" value="NAD(P)-binding Rossmann-like Domain"/>
    <property type="match status" value="1"/>
</dbReference>
<name>A0AA38GTG5_TAXCH</name>
<sequence length="321" mass="35503">KLLNLRIANVALKCCSNWPSPAKERLGFIKSYSFKQQYLWRKEKSYFVVAQMEEFGQNNAQMLHKNLNGSRNAIITGVSKLFGIGRSLVNNFLEQGYRVVGIDSKDLEYETVEAQREFQIIPASKLPADRFRFVRADISDPLKAKLAVKEAVEWLDDCIHVLINNAAKTITSLDEKNPMTVFAETVAVNLNGSYYMSECVLPYMPPGLSSIINISSTRALQSEPNTAAYSASKAGLCGLTHSQAITLAGRVRVNAVLPGWINTDPAGEAALRAEDHNWHPVGRVGTPQDIAELCLFLSDEKRSGFITGQEFVVDGGVTKKM</sequence>
<dbReference type="PRINTS" id="PR00080">
    <property type="entry name" value="SDRFAMILY"/>
</dbReference>
<dbReference type="SUPFAM" id="SSF51735">
    <property type="entry name" value="NAD(P)-binding Rossmann-fold domains"/>
    <property type="match status" value="1"/>
</dbReference>
<keyword evidence="4" id="KW-1185">Reference proteome</keyword>
<dbReference type="Pfam" id="PF13561">
    <property type="entry name" value="adh_short_C2"/>
    <property type="match status" value="1"/>
</dbReference>
<keyword evidence="2" id="KW-0560">Oxidoreductase</keyword>
<dbReference type="PRINTS" id="PR00081">
    <property type="entry name" value="GDHRDH"/>
</dbReference>
<comment type="caution">
    <text evidence="3">The sequence shown here is derived from an EMBL/GenBank/DDBJ whole genome shotgun (WGS) entry which is preliminary data.</text>
</comment>
<dbReference type="AlphaFoldDB" id="A0AA38GTG5"/>
<organism evidence="3 4">
    <name type="scientific">Taxus chinensis</name>
    <name type="common">Chinese yew</name>
    <name type="synonym">Taxus wallichiana var. chinensis</name>
    <dbReference type="NCBI Taxonomy" id="29808"/>
    <lineage>
        <taxon>Eukaryota</taxon>
        <taxon>Viridiplantae</taxon>
        <taxon>Streptophyta</taxon>
        <taxon>Embryophyta</taxon>
        <taxon>Tracheophyta</taxon>
        <taxon>Spermatophyta</taxon>
        <taxon>Pinopsida</taxon>
        <taxon>Pinidae</taxon>
        <taxon>Conifers II</taxon>
        <taxon>Cupressales</taxon>
        <taxon>Taxaceae</taxon>
        <taxon>Taxus</taxon>
    </lineage>
</organism>
<proteinExistence type="inferred from homology"/>
<evidence type="ECO:0000313" key="4">
    <source>
        <dbReference type="Proteomes" id="UP000824469"/>
    </source>
</evidence>
<dbReference type="InterPro" id="IPR020904">
    <property type="entry name" value="Sc_DH/Rdtase_CS"/>
</dbReference>
<dbReference type="PANTHER" id="PTHR24321:SF8">
    <property type="entry name" value="ESTRADIOL 17-BETA-DEHYDROGENASE 8-RELATED"/>
    <property type="match status" value="1"/>
</dbReference>
<dbReference type="PANTHER" id="PTHR24321">
    <property type="entry name" value="DEHYDROGENASES, SHORT CHAIN"/>
    <property type="match status" value="1"/>
</dbReference>
<protein>
    <submittedName>
        <fullName evidence="3">Uncharacterized protein</fullName>
    </submittedName>
</protein>
<feature type="non-terminal residue" evidence="3">
    <location>
        <position position="1"/>
    </location>
</feature>
<dbReference type="InterPro" id="IPR002347">
    <property type="entry name" value="SDR_fam"/>
</dbReference>
<dbReference type="GO" id="GO:0016491">
    <property type="term" value="F:oxidoreductase activity"/>
    <property type="evidence" value="ECO:0007669"/>
    <property type="project" value="UniProtKB-KW"/>
</dbReference>
<reference evidence="3 4" key="1">
    <citation type="journal article" date="2021" name="Nat. Plants">
        <title>The Taxus genome provides insights into paclitaxel biosynthesis.</title>
        <authorList>
            <person name="Xiong X."/>
            <person name="Gou J."/>
            <person name="Liao Q."/>
            <person name="Li Y."/>
            <person name="Zhou Q."/>
            <person name="Bi G."/>
            <person name="Li C."/>
            <person name="Du R."/>
            <person name="Wang X."/>
            <person name="Sun T."/>
            <person name="Guo L."/>
            <person name="Liang H."/>
            <person name="Lu P."/>
            <person name="Wu Y."/>
            <person name="Zhang Z."/>
            <person name="Ro D.K."/>
            <person name="Shang Y."/>
            <person name="Huang S."/>
            <person name="Yan J."/>
        </authorList>
    </citation>
    <scope>NUCLEOTIDE SEQUENCE [LARGE SCALE GENOMIC DNA]</scope>
    <source>
        <strain evidence="3">Ta-2019</strain>
    </source>
</reference>
<feature type="non-terminal residue" evidence="3">
    <location>
        <position position="321"/>
    </location>
</feature>
<dbReference type="Proteomes" id="UP000824469">
    <property type="component" value="Unassembled WGS sequence"/>
</dbReference>
<evidence type="ECO:0000256" key="1">
    <source>
        <dbReference type="ARBA" id="ARBA00006484"/>
    </source>
</evidence>
<dbReference type="EMBL" id="JAHRHJ020000001">
    <property type="protein sequence ID" value="KAH9328373.1"/>
    <property type="molecule type" value="Genomic_DNA"/>
</dbReference>